<dbReference type="Gene3D" id="1.20.890.10">
    <property type="entry name" value="cAMP-dependent protein kinase regulatory subunit, dimerization-anchoring domain"/>
    <property type="match status" value="1"/>
</dbReference>
<keyword evidence="4" id="KW-1185">Reference proteome</keyword>
<feature type="compositionally biased region" description="Basic and acidic residues" evidence="2">
    <location>
        <begin position="20"/>
        <end position="36"/>
    </location>
</feature>
<evidence type="ECO:0000256" key="2">
    <source>
        <dbReference type="SAM" id="MobiDB-lite"/>
    </source>
</evidence>
<dbReference type="InterPro" id="IPR027417">
    <property type="entry name" value="P-loop_NTPase"/>
</dbReference>
<dbReference type="InterPro" id="IPR007858">
    <property type="entry name" value="Dpy-30_motif"/>
</dbReference>
<dbReference type="InterPro" id="IPR047499">
    <property type="entry name" value="DD_AK7"/>
</dbReference>
<feature type="compositionally biased region" description="Basic and acidic residues" evidence="2">
    <location>
        <begin position="740"/>
        <end position="749"/>
    </location>
</feature>
<feature type="region of interest" description="Disordered" evidence="2">
    <location>
        <begin position="70"/>
        <end position="96"/>
    </location>
</feature>
<name>A0ABP1NZJ3_XYLVO</name>
<feature type="region of interest" description="Disordered" evidence="2">
    <location>
        <begin position="352"/>
        <end position="374"/>
    </location>
</feature>
<feature type="coiled-coil region" evidence="1">
    <location>
        <begin position="563"/>
        <end position="619"/>
    </location>
</feature>
<dbReference type="PANTHER" id="PTHR48079:SF6">
    <property type="entry name" value="NAD(P)-BINDING DOMAIN-CONTAINING PROTEIN-RELATED"/>
    <property type="match status" value="1"/>
</dbReference>
<evidence type="ECO:0000313" key="4">
    <source>
        <dbReference type="Proteomes" id="UP001642520"/>
    </source>
</evidence>
<dbReference type="CDD" id="cd22967">
    <property type="entry name" value="DD_AK7"/>
    <property type="match status" value="1"/>
</dbReference>
<accession>A0ABP1NZJ3</accession>
<feature type="compositionally biased region" description="Acidic residues" evidence="2">
    <location>
        <begin position="75"/>
        <end position="96"/>
    </location>
</feature>
<evidence type="ECO:0000313" key="3">
    <source>
        <dbReference type="EMBL" id="CAL7945211.1"/>
    </source>
</evidence>
<dbReference type="Proteomes" id="UP001642520">
    <property type="component" value="Unassembled WGS sequence"/>
</dbReference>
<dbReference type="Gene3D" id="3.40.50.720">
    <property type="entry name" value="NAD(P)-binding Rossmann-like Domain"/>
    <property type="match status" value="1"/>
</dbReference>
<dbReference type="Gene3D" id="3.40.50.300">
    <property type="entry name" value="P-loop containing nucleotide triphosphate hydrolases"/>
    <property type="match status" value="1"/>
</dbReference>
<keyword evidence="1" id="KW-0175">Coiled coil</keyword>
<protein>
    <recommendedName>
        <fullName evidence="5">Adenylate kinase 7</fullName>
    </recommendedName>
</protein>
<evidence type="ECO:0008006" key="5">
    <source>
        <dbReference type="Google" id="ProtNLM"/>
    </source>
</evidence>
<dbReference type="InterPro" id="IPR051783">
    <property type="entry name" value="NAD(P)-dependent_oxidoreduct"/>
</dbReference>
<reference evidence="3 4" key="1">
    <citation type="submission" date="2024-08" db="EMBL/GenBank/DDBJ databases">
        <authorList>
            <person name="Will J Nash"/>
            <person name="Angela Man"/>
            <person name="Seanna McTaggart"/>
            <person name="Kendall Baker"/>
            <person name="Tom Barker"/>
            <person name="Leah Catchpole"/>
            <person name="Alex Durrant"/>
            <person name="Karim Gharbi"/>
            <person name="Naomi Irish"/>
            <person name="Gemy Kaithakottil"/>
            <person name="Debby Ku"/>
            <person name="Aaliyah Providence"/>
            <person name="Felix Shaw"/>
            <person name="David Swarbreck"/>
            <person name="Chris Watkins"/>
            <person name="Ann M. McCartney"/>
            <person name="Giulio Formenti"/>
            <person name="Alice Mouton"/>
            <person name="Noel Vella"/>
            <person name="Bjorn M von Reumont"/>
            <person name="Adriana Vella"/>
            <person name="Wilfried Haerty"/>
        </authorList>
    </citation>
    <scope>NUCLEOTIDE SEQUENCE [LARGE SCALE GENOMIC DNA]</scope>
</reference>
<dbReference type="SUPFAM" id="SSF51735">
    <property type="entry name" value="NAD(P)-binding Rossmann-fold domains"/>
    <property type="match status" value="1"/>
</dbReference>
<sequence length="767" mass="89074">MKKVSLNYGNMDEGANSKSNPEEPRKSKEDHAKEEPVEPSFKPWRVFINHVDSYHGKKLVDLLSDRVYVNPQGDDFGEEEEEEEEEEFDEEEEEEMEKEEKVKFHSLADASKKYEVIGTIFDPEHSAPEDVAMVVKDARNREDLLHELMKCGILIYDITQDHGQVEEARWALQSIIQELEKMEQISPKSFRRSNEVRYFVLISTLMTWANTKPLSPDEPELPFTEEDYRKRKPHPNFKEHIQCEKEVVVARKKVKLKDKLKTLVICCGATYGDEQGPLHHLFKMAWQNAPFLPIIGKGNNKIPLLHVRDLTNVVLDALQNWPPLRYIVATEQEPTSQTAIVKTKEIEDAAVAAEQGEPEQPDAEEEDDDEDVEEADTVKLEELQELLDEIERNMQRTNGRLDDSLLNKLFLRKLRAKEVSNQGYVMDGYPKTLEQARELFGGENLAGLDEEIDEEPETDTMDTIMPELVVSLEASDEFLKERIIQRPEREIQGTHYTEEHMMRRLREYRKRNTDDNAPLDFFDEIEIHPLIVNIEDDVCPTMFPTIYQCLQRIGPPRNYGLTAEEAKDARKRAEAEARAAETAARLREERELAERERLRDEKMAEWTSLLEKLKEEEEERFCLTGLPLRHYLMKYVFPTLTRGLIEVANLRPDDPVDYLAEYLFRENPEGKMFEPEHTEKMSAVLDAIEEFDSFIIPEEELGEQVLRFLKRDSRRTGETTEDSETEVCTSRAATTCVTPCHDHGDTDSYEREDETTSECTGDYDKED</sequence>
<feature type="compositionally biased region" description="Acidic residues" evidence="2">
    <location>
        <begin position="356"/>
        <end position="374"/>
    </location>
</feature>
<dbReference type="Pfam" id="PF05186">
    <property type="entry name" value="Dpy-30"/>
    <property type="match status" value="1"/>
</dbReference>
<dbReference type="PANTHER" id="PTHR48079">
    <property type="entry name" value="PROTEIN YEEZ"/>
    <property type="match status" value="1"/>
</dbReference>
<comment type="caution">
    <text evidence="3">The sequence shown here is derived from an EMBL/GenBank/DDBJ whole genome shotgun (WGS) entry which is preliminary data.</text>
</comment>
<gene>
    <name evidence="3" type="ORF">XYLVIOL_LOCUS7078</name>
</gene>
<dbReference type="SUPFAM" id="SSF52540">
    <property type="entry name" value="P-loop containing nucleoside triphosphate hydrolases"/>
    <property type="match status" value="1"/>
</dbReference>
<dbReference type="EMBL" id="CAXAJV020001293">
    <property type="protein sequence ID" value="CAL7945211.1"/>
    <property type="molecule type" value="Genomic_DNA"/>
</dbReference>
<feature type="region of interest" description="Disordered" evidence="2">
    <location>
        <begin position="739"/>
        <end position="767"/>
    </location>
</feature>
<proteinExistence type="predicted"/>
<feature type="region of interest" description="Disordered" evidence="2">
    <location>
        <begin position="1"/>
        <end position="39"/>
    </location>
</feature>
<organism evidence="3 4">
    <name type="scientific">Xylocopa violacea</name>
    <name type="common">Violet carpenter bee</name>
    <name type="synonym">Apis violacea</name>
    <dbReference type="NCBI Taxonomy" id="135666"/>
    <lineage>
        <taxon>Eukaryota</taxon>
        <taxon>Metazoa</taxon>
        <taxon>Ecdysozoa</taxon>
        <taxon>Arthropoda</taxon>
        <taxon>Hexapoda</taxon>
        <taxon>Insecta</taxon>
        <taxon>Pterygota</taxon>
        <taxon>Neoptera</taxon>
        <taxon>Endopterygota</taxon>
        <taxon>Hymenoptera</taxon>
        <taxon>Apocrita</taxon>
        <taxon>Aculeata</taxon>
        <taxon>Apoidea</taxon>
        <taxon>Anthophila</taxon>
        <taxon>Apidae</taxon>
        <taxon>Xylocopa</taxon>
        <taxon>Xylocopa</taxon>
    </lineage>
</organism>
<dbReference type="InterPro" id="IPR036291">
    <property type="entry name" value="NAD(P)-bd_dom_sf"/>
</dbReference>
<evidence type="ECO:0000256" key="1">
    <source>
        <dbReference type="SAM" id="Coils"/>
    </source>
</evidence>